<dbReference type="Proteomes" id="UP000240653">
    <property type="component" value="Unassembled WGS sequence"/>
</dbReference>
<sequence length="95" mass="10228">MAALSALLSLRQPRPGDRLRFRLETGIAGPHLLRLSDRETEGVAPHMRLALAKAGFYFGLRNGSSATAFPATNEDEGTKASEAAPAPVQKTILWL</sequence>
<protein>
    <submittedName>
        <fullName evidence="1">Uncharacterized protein</fullName>
    </submittedName>
</protein>
<gene>
    <name evidence="1" type="ORF">C7I85_28290</name>
</gene>
<organism evidence="1 2">
    <name type="scientific">Pseudaminobacter soli</name>
    <name type="common">ex Li et al. 2025</name>
    <dbReference type="NCBI Taxonomy" id="1295366"/>
    <lineage>
        <taxon>Bacteria</taxon>
        <taxon>Pseudomonadati</taxon>
        <taxon>Pseudomonadota</taxon>
        <taxon>Alphaproteobacteria</taxon>
        <taxon>Hyphomicrobiales</taxon>
        <taxon>Phyllobacteriaceae</taxon>
        <taxon>Pseudaminobacter</taxon>
    </lineage>
</organism>
<dbReference type="EMBL" id="PXYL01000030">
    <property type="protein sequence ID" value="PSJ53217.1"/>
    <property type="molecule type" value="Genomic_DNA"/>
</dbReference>
<dbReference type="AlphaFoldDB" id="A0A2P7RSK4"/>
<evidence type="ECO:0000313" key="1">
    <source>
        <dbReference type="EMBL" id="PSJ53217.1"/>
    </source>
</evidence>
<accession>A0A2P7RSK4</accession>
<evidence type="ECO:0000313" key="2">
    <source>
        <dbReference type="Proteomes" id="UP000240653"/>
    </source>
</evidence>
<comment type="caution">
    <text evidence="1">The sequence shown here is derived from an EMBL/GenBank/DDBJ whole genome shotgun (WGS) entry which is preliminary data.</text>
</comment>
<name>A0A2P7RSK4_9HYPH</name>
<proteinExistence type="predicted"/>
<keyword evidence="2" id="KW-1185">Reference proteome</keyword>
<reference evidence="1 2" key="1">
    <citation type="submission" date="2018-03" db="EMBL/GenBank/DDBJ databases">
        <title>The draft genome of Mesorhizobium soli JCM 19897.</title>
        <authorList>
            <person name="Li L."/>
            <person name="Liu L."/>
            <person name="Liang L."/>
            <person name="Wang T."/>
            <person name="Zhang X."/>
        </authorList>
    </citation>
    <scope>NUCLEOTIDE SEQUENCE [LARGE SCALE GENOMIC DNA]</scope>
    <source>
        <strain evidence="1 2">JCM 19897</strain>
    </source>
</reference>